<keyword evidence="3" id="KW-1185">Reference proteome</keyword>
<dbReference type="AlphaFoldDB" id="A0A1G9T4E8"/>
<dbReference type="EMBL" id="FNGS01000006">
    <property type="protein sequence ID" value="SDM42506.1"/>
    <property type="molecule type" value="Genomic_DNA"/>
</dbReference>
<proteinExistence type="predicted"/>
<evidence type="ECO:0000313" key="3">
    <source>
        <dbReference type="Proteomes" id="UP000198901"/>
    </source>
</evidence>
<dbReference type="OrthoDB" id="958895at2"/>
<reference evidence="2 3" key="1">
    <citation type="submission" date="2016-10" db="EMBL/GenBank/DDBJ databases">
        <authorList>
            <person name="de Groot N.N."/>
        </authorList>
    </citation>
    <scope>NUCLEOTIDE SEQUENCE [LARGE SCALE GENOMIC DNA]</scope>
    <source>
        <strain evidence="2 3">DSM 21668</strain>
    </source>
</reference>
<sequence length="191" mass="20517">MKRVIHYSLLIVALAAAACKKGDEANPGETPVSSLISSVTLSSQTLSGGGWETGVYFTVSKPGKITQLGAKMPEVGTYNVTLWDAATKTVLRQKAIEIGTPEKQVFLSIDPLVITDKTKQYVISMNNYSAGVPKKYYYLTGSATLMPAAQGNILLLKKGNMSLSSETPKFPSNELITNAISGYPDFTFVPD</sequence>
<evidence type="ECO:0000313" key="2">
    <source>
        <dbReference type="EMBL" id="SDM42506.1"/>
    </source>
</evidence>
<evidence type="ECO:0000256" key="1">
    <source>
        <dbReference type="SAM" id="SignalP"/>
    </source>
</evidence>
<name>A0A1G9T4E8_9BACT</name>
<keyword evidence="1" id="KW-0732">Signal</keyword>
<gene>
    <name evidence="2" type="ORF">SAMN04488090_3408</name>
</gene>
<feature type="signal peptide" evidence="1">
    <location>
        <begin position="1"/>
        <end position="17"/>
    </location>
</feature>
<protein>
    <submittedName>
        <fullName evidence="2">Uncharacterized protein</fullName>
    </submittedName>
</protein>
<dbReference type="PROSITE" id="PS51257">
    <property type="entry name" value="PROKAR_LIPOPROTEIN"/>
    <property type="match status" value="1"/>
</dbReference>
<dbReference type="Proteomes" id="UP000198901">
    <property type="component" value="Unassembled WGS sequence"/>
</dbReference>
<feature type="chain" id="PRO_5011575156" evidence="1">
    <location>
        <begin position="18"/>
        <end position="191"/>
    </location>
</feature>
<organism evidence="2 3">
    <name type="scientific">Siphonobacter aquaeclarae</name>
    <dbReference type="NCBI Taxonomy" id="563176"/>
    <lineage>
        <taxon>Bacteria</taxon>
        <taxon>Pseudomonadati</taxon>
        <taxon>Bacteroidota</taxon>
        <taxon>Cytophagia</taxon>
        <taxon>Cytophagales</taxon>
        <taxon>Cytophagaceae</taxon>
        <taxon>Siphonobacter</taxon>
    </lineage>
</organism>
<dbReference type="RefSeq" id="WP_143011133.1">
    <property type="nucleotide sequence ID" value="NZ_FNGS01000006.1"/>
</dbReference>
<accession>A0A1G9T4E8</accession>